<accession>A0ABY7GAY3</accession>
<evidence type="ECO:0000256" key="1">
    <source>
        <dbReference type="ARBA" id="ARBA00004141"/>
    </source>
</evidence>
<dbReference type="Pfam" id="PF07690">
    <property type="entry name" value="MFS_1"/>
    <property type="match status" value="1"/>
</dbReference>
<evidence type="ECO:0000256" key="2">
    <source>
        <dbReference type="SAM" id="Phobius"/>
    </source>
</evidence>
<reference evidence="4" key="1">
    <citation type="submission" date="2022-11" db="EMBL/GenBank/DDBJ databases">
        <title>Centuries of genome instability and evolution in soft-shell clam transmissible cancer (bioRxiv).</title>
        <authorList>
            <person name="Hart S.F.M."/>
            <person name="Yonemitsu M.A."/>
            <person name="Giersch R.M."/>
            <person name="Beal B.F."/>
            <person name="Arriagada G."/>
            <person name="Davis B.W."/>
            <person name="Ostrander E.A."/>
            <person name="Goff S.P."/>
            <person name="Metzger M.J."/>
        </authorList>
    </citation>
    <scope>NUCLEOTIDE SEQUENCE</scope>
    <source>
        <strain evidence="4">MELC-2E11</strain>
        <tissue evidence="4">Siphon/mantle</tissue>
    </source>
</reference>
<proteinExistence type="predicted"/>
<feature type="transmembrane region" description="Helical" evidence="2">
    <location>
        <begin position="109"/>
        <end position="127"/>
    </location>
</feature>
<name>A0ABY7GAY3_MYAAR</name>
<organism evidence="4 5">
    <name type="scientific">Mya arenaria</name>
    <name type="common">Soft-shell clam</name>
    <dbReference type="NCBI Taxonomy" id="6604"/>
    <lineage>
        <taxon>Eukaryota</taxon>
        <taxon>Metazoa</taxon>
        <taxon>Spiralia</taxon>
        <taxon>Lophotrochozoa</taxon>
        <taxon>Mollusca</taxon>
        <taxon>Bivalvia</taxon>
        <taxon>Autobranchia</taxon>
        <taxon>Heteroconchia</taxon>
        <taxon>Euheterodonta</taxon>
        <taxon>Imparidentia</taxon>
        <taxon>Neoheterodontei</taxon>
        <taxon>Myida</taxon>
        <taxon>Myoidea</taxon>
        <taxon>Myidae</taxon>
        <taxon>Mya</taxon>
    </lineage>
</organism>
<dbReference type="Gene3D" id="1.20.1250.20">
    <property type="entry name" value="MFS general substrate transporter like domains"/>
    <property type="match status" value="1"/>
</dbReference>
<keyword evidence="2" id="KW-0812">Transmembrane</keyword>
<comment type="subcellular location">
    <subcellularLocation>
        <location evidence="1">Membrane</location>
        <topology evidence="1">Multi-pass membrane protein</topology>
    </subcellularLocation>
</comment>
<dbReference type="PANTHER" id="PTHR11360:SF284">
    <property type="entry name" value="EG:103B4.3 PROTEIN-RELATED"/>
    <property type="match status" value="1"/>
</dbReference>
<feature type="transmembrane region" description="Helical" evidence="2">
    <location>
        <begin position="77"/>
        <end position="97"/>
    </location>
</feature>
<dbReference type="InterPro" id="IPR011701">
    <property type="entry name" value="MFS"/>
</dbReference>
<sequence length="152" mass="16498">MKASGPVATAMCNRWSCRSVVLLGSVLCFIGIVISAFAPNIEFLYFSYSIVGGFGRCLTYSPSLIMVTNYFNKRRGLAVGIATAGTGLGMFSFPPLIEALFGEYGYQGALLLLAAISLHTFVSAALFRPLDLHKRISKISRINECVIWLSIS</sequence>
<evidence type="ECO:0000313" key="4">
    <source>
        <dbReference type="EMBL" id="WAR31082.1"/>
    </source>
</evidence>
<dbReference type="InterPro" id="IPR050327">
    <property type="entry name" value="Proton-linked_MCT"/>
</dbReference>
<dbReference type="EMBL" id="CP111028">
    <property type="protein sequence ID" value="WAR31082.1"/>
    <property type="molecule type" value="Genomic_DNA"/>
</dbReference>
<keyword evidence="5" id="KW-1185">Reference proteome</keyword>
<protein>
    <submittedName>
        <fullName evidence="4">MOT12-like protein</fullName>
    </submittedName>
</protein>
<dbReference type="PANTHER" id="PTHR11360">
    <property type="entry name" value="MONOCARBOXYLATE TRANSPORTER"/>
    <property type="match status" value="1"/>
</dbReference>
<dbReference type="Proteomes" id="UP001164746">
    <property type="component" value="Chromosome 17"/>
</dbReference>
<feature type="transmembrane region" description="Helical" evidence="2">
    <location>
        <begin position="20"/>
        <end position="38"/>
    </location>
</feature>
<evidence type="ECO:0000313" key="5">
    <source>
        <dbReference type="Proteomes" id="UP001164746"/>
    </source>
</evidence>
<feature type="transmembrane region" description="Helical" evidence="2">
    <location>
        <begin position="44"/>
        <end position="65"/>
    </location>
</feature>
<keyword evidence="2" id="KW-1133">Transmembrane helix</keyword>
<dbReference type="InterPro" id="IPR036259">
    <property type="entry name" value="MFS_trans_sf"/>
</dbReference>
<feature type="domain" description="Major facilitator superfamily (MFS) profile" evidence="3">
    <location>
        <begin position="1"/>
        <end position="152"/>
    </location>
</feature>
<dbReference type="PROSITE" id="PS50850">
    <property type="entry name" value="MFS"/>
    <property type="match status" value="1"/>
</dbReference>
<dbReference type="InterPro" id="IPR020846">
    <property type="entry name" value="MFS_dom"/>
</dbReference>
<gene>
    <name evidence="4" type="ORF">MAR_033624</name>
</gene>
<dbReference type="SUPFAM" id="SSF103473">
    <property type="entry name" value="MFS general substrate transporter"/>
    <property type="match status" value="1"/>
</dbReference>
<keyword evidence="2" id="KW-0472">Membrane</keyword>
<evidence type="ECO:0000259" key="3">
    <source>
        <dbReference type="PROSITE" id="PS50850"/>
    </source>
</evidence>